<dbReference type="GO" id="GO:0005737">
    <property type="term" value="C:cytoplasm"/>
    <property type="evidence" value="ECO:0007669"/>
    <property type="project" value="UniProtKB-SubCell"/>
</dbReference>
<keyword evidence="8" id="KW-1185">Reference proteome</keyword>
<organism evidence="7 8">
    <name type="scientific">Peltaster fructicola</name>
    <dbReference type="NCBI Taxonomy" id="286661"/>
    <lineage>
        <taxon>Eukaryota</taxon>
        <taxon>Fungi</taxon>
        <taxon>Dikarya</taxon>
        <taxon>Ascomycota</taxon>
        <taxon>Pezizomycotina</taxon>
        <taxon>Dothideomycetes</taxon>
        <taxon>Dothideomycetes incertae sedis</taxon>
        <taxon>Peltaster</taxon>
    </lineage>
</organism>
<feature type="region of interest" description="Disordered" evidence="6">
    <location>
        <begin position="1"/>
        <end position="37"/>
    </location>
</feature>
<dbReference type="GO" id="GO:0008104">
    <property type="term" value="P:intracellular protein localization"/>
    <property type="evidence" value="ECO:0007669"/>
    <property type="project" value="TreeGrafter"/>
</dbReference>
<comment type="similarity">
    <text evidence="3">Belongs to the DIF1/spd1 family.</text>
</comment>
<evidence type="ECO:0000256" key="2">
    <source>
        <dbReference type="ARBA" id="ARBA00004496"/>
    </source>
</evidence>
<feature type="compositionally biased region" description="Low complexity" evidence="6">
    <location>
        <begin position="128"/>
        <end position="139"/>
    </location>
</feature>
<reference evidence="7 8" key="1">
    <citation type="journal article" date="2016" name="Sci. Rep.">
        <title>Peltaster fructicola genome reveals evolution from an invasive phytopathogen to an ectophytic parasite.</title>
        <authorList>
            <person name="Xu C."/>
            <person name="Chen H."/>
            <person name="Gleason M.L."/>
            <person name="Xu J.R."/>
            <person name="Liu H."/>
            <person name="Zhang R."/>
            <person name="Sun G."/>
        </authorList>
    </citation>
    <scope>NUCLEOTIDE SEQUENCE [LARGE SCALE GENOMIC DNA]</scope>
    <source>
        <strain evidence="7 8">LNHT1506</strain>
    </source>
</reference>
<evidence type="ECO:0000313" key="7">
    <source>
        <dbReference type="EMBL" id="QIW96521.1"/>
    </source>
</evidence>
<dbReference type="GO" id="GO:0005634">
    <property type="term" value="C:nucleus"/>
    <property type="evidence" value="ECO:0007669"/>
    <property type="project" value="UniProtKB-SubCell"/>
</dbReference>
<dbReference type="OrthoDB" id="4072855at2759"/>
<evidence type="ECO:0000256" key="1">
    <source>
        <dbReference type="ARBA" id="ARBA00004123"/>
    </source>
</evidence>
<dbReference type="Proteomes" id="UP000503462">
    <property type="component" value="Chromosome 1"/>
</dbReference>
<evidence type="ECO:0000313" key="8">
    <source>
        <dbReference type="Proteomes" id="UP000503462"/>
    </source>
</evidence>
<comment type="subcellular location">
    <subcellularLocation>
        <location evidence="2">Cytoplasm</location>
    </subcellularLocation>
    <subcellularLocation>
        <location evidence="1">Nucleus</location>
    </subcellularLocation>
</comment>
<feature type="region of interest" description="Disordered" evidence="6">
    <location>
        <begin position="198"/>
        <end position="219"/>
    </location>
</feature>
<keyword evidence="4" id="KW-0963">Cytoplasm</keyword>
<evidence type="ECO:0000256" key="5">
    <source>
        <dbReference type="ARBA" id="ARBA00023242"/>
    </source>
</evidence>
<feature type="region of interest" description="Disordered" evidence="6">
    <location>
        <begin position="126"/>
        <end position="154"/>
    </location>
</feature>
<dbReference type="GO" id="GO:1990846">
    <property type="term" value="F:ribonucleoside-diphosphate reductase inhibitor activity"/>
    <property type="evidence" value="ECO:0007669"/>
    <property type="project" value="TreeGrafter"/>
</dbReference>
<protein>
    <submittedName>
        <fullName evidence="7">Uncharacterized protein</fullName>
    </submittedName>
</protein>
<feature type="compositionally biased region" description="Basic and acidic residues" evidence="6">
    <location>
        <begin position="1"/>
        <end position="11"/>
    </location>
</feature>
<evidence type="ECO:0000256" key="3">
    <source>
        <dbReference type="ARBA" id="ARBA00005459"/>
    </source>
</evidence>
<dbReference type="InterPro" id="IPR013900">
    <property type="entry name" value="RNR_inhibitor"/>
</dbReference>
<proteinExistence type="inferred from homology"/>
<gene>
    <name evidence="7" type="ORF">AMS68_002039</name>
</gene>
<evidence type="ECO:0000256" key="6">
    <source>
        <dbReference type="SAM" id="MobiDB-lite"/>
    </source>
</evidence>
<dbReference type="Pfam" id="PF08591">
    <property type="entry name" value="RNR_inhib"/>
    <property type="match status" value="1"/>
</dbReference>
<sequence>MGKGNLHDDHQRKKQFQPSISSYFDKPTTTSSPPLPAETQASLINVGMRVRKSVPEGYKTHKTVMYSSDLLESQPALSQPTLQRGYSRELTPFSGIHKVGDYAQQEQWSSSAPALLNETSFGSSPLLNNSQTTISSTNSFKSQDTASRKRSYEEDMEESMDAFFDEMEQEDEIVARKILQPKTYSRKQRMLDLLNSGGDFPDAHFLRPESEIDMSEEYT</sequence>
<name>A0A6H0XP34_9PEZI</name>
<keyword evidence="5" id="KW-0539">Nucleus</keyword>
<feature type="compositionally biased region" description="Basic and acidic residues" evidence="6">
    <location>
        <begin position="201"/>
        <end position="210"/>
    </location>
</feature>
<dbReference type="PANTHER" id="PTHR28081:SF1">
    <property type="entry name" value="DAMAGE-REGULATED IMPORT FACILITATOR 1"/>
    <property type="match status" value="1"/>
</dbReference>
<accession>A0A6H0XP34</accession>
<dbReference type="AlphaFoldDB" id="A0A6H0XP34"/>
<dbReference type="EMBL" id="CP051139">
    <property type="protein sequence ID" value="QIW96521.1"/>
    <property type="molecule type" value="Genomic_DNA"/>
</dbReference>
<dbReference type="PANTHER" id="PTHR28081">
    <property type="entry name" value="DAMAGE-REGULATED IMPORT FACILITATOR 1-RELATED"/>
    <property type="match status" value="1"/>
</dbReference>
<evidence type="ECO:0000256" key="4">
    <source>
        <dbReference type="ARBA" id="ARBA00022490"/>
    </source>
</evidence>
<feature type="compositionally biased region" description="Polar residues" evidence="6">
    <location>
        <begin position="16"/>
        <end position="32"/>
    </location>
</feature>